<evidence type="ECO:0000256" key="6">
    <source>
        <dbReference type="ARBA" id="ARBA00023136"/>
    </source>
</evidence>
<proteinExistence type="inferred from homology"/>
<dbReference type="OrthoDB" id="6136301at2759"/>
<dbReference type="GO" id="GO:0070782">
    <property type="term" value="P:phosphatidylserine exposure on apoptotic cell surface"/>
    <property type="evidence" value="ECO:0007669"/>
    <property type="project" value="TreeGrafter"/>
</dbReference>
<evidence type="ECO:0000256" key="7">
    <source>
        <dbReference type="RuleBase" id="RU910716"/>
    </source>
</evidence>
<gene>
    <name evidence="8" type="ORF">DIATSA_LOCUS10592</name>
</gene>
<reference evidence="8" key="2">
    <citation type="submission" date="2022-10" db="EMBL/GenBank/DDBJ databases">
        <authorList>
            <consortium name="ENA_rothamsted_submissions"/>
            <consortium name="culmorum"/>
            <person name="King R."/>
        </authorList>
    </citation>
    <scope>NUCLEOTIDE SEQUENCE</scope>
</reference>
<dbReference type="GO" id="GO:0043652">
    <property type="term" value="P:engulfment of apoptotic cell"/>
    <property type="evidence" value="ECO:0007669"/>
    <property type="project" value="TreeGrafter"/>
</dbReference>
<comment type="subcellular location">
    <subcellularLocation>
        <location evidence="1">Cell membrane</location>
        <topology evidence="1">Multi-pass membrane protein</topology>
    </subcellularLocation>
    <subcellularLocation>
        <location evidence="7">Membrane</location>
        <topology evidence="7">Multi-pass membrane protein</topology>
    </subcellularLocation>
</comment>
<keyword evidence="4 7" id="KW-0812">Transmembrane</keyword>
<dbReference type="EMBL" id="OU893336">
    <property type="protein sequence ID" value="CAG9793128.1"/>
    <property type="molecule type" value="Genomic_DNA"/>
</dbReference>
<evidence type="ECO:0000313" key="9">
    <source>
        <dbReference type="Proteomes" id="UP001153714"/>
    </source>
</evidence>
<reference evidence="8" key="1">
    <citation type="submission" date="2021-12" db="EMBL/GenBank/DDBJ databases">
        <authorList>
            <person name="King R."/>
        </authorList>
    </citation>
    <scope>NUCLEOTIDE SEQUENCE</scope>
</reference>
<feature type="transmembrane region" description="Helical" evidence="7">
    <location>
        <begin position="65"/>
        <end position="87"/>
    </location>
</feature>
<protein>
    <recommendedName>
        <fullName evidence="7">XK-related protein</fullName>
    </recommendedName>
</protein>
<dbReference type="PANTHER" id="PTHR16024:SF6">
    <property type="entry name" value="XK-RELATED PROTEIN"/>
    <property type="match status" value="1"/>
</dbReference>
<dbReference type="GO" id="GO:0005886">
    <property type="term" value="C:plasma membrane"/>
    <property type="evidence" value="ECO:0007669"/>
    <property type="project" value="UniProtKB-SubCell"/>
</dbReference>
<evidence type="ECO:0000256" key="2">
    <source>
        <dbReference type="ARBA" id="ARBA00008789"/>
    </source>
</evidence>
<keyword evidence="5 7" id="KW-1133">Transmembrane helix</keyword>
<evidence type="ECO:0000256" key="5">
    <source>
        <dbReference type="ARBA" id="ARBA00022989"/>
    </source>
</evidence>
<keyword evidence="9" id="KW-1185">Reference proteome</keyword>
<comment type="similarity">
    <text evidence="2 7">Belongs to the XK family.</text>
</comment>
<dbReference type="GO" id="GO:1902742">
    <property type="term" value="P:apoptotic process involved in development"/>
    <property type="evidence" value="ECO:0007669"/>
    <property type="project" value="TreeGrafter"/>
</dbReference>
<dbReference type="InterPro" id="IPR050895">
    <property type="entry name" value="XK-related_scramblase"/>
</dbReference>
<keyword evidence="6 7" id="KW-0472">Membrane</keyword>
<organism evidence="8 9">
    <name type="scientific">Diatraea saccharalis</name>
    <name type="common">sugarcane borer</name>
    <dbReference type="NCBI Taxonomy" id="40085"/>
    <lineage>
        <taxon>Eukaryota</taxon>
        <taxon>Metazoa</taxon>
        <taxon>Ecdysozoa</taxon>
        <taxon>Arthropoda</taxon>
        <taxon>Hexapoda</taxon>
        <taxon>Insecta</taxon>
        <taxon>Pterygota</taxon>
        <taxon>Neoptera</taxon>
        <taxon>Endopterygota</taxon>
        <taxon>Lepidoptera</taxon>
        <taxon>Glossata</taxon>
        <taxon>Ditrysia</taxon>
        <taxon>Pyraloidea</taxon>
        <taxon>Crambidae</taxon>
        <taxon>Crambinae</taxon>
        <taxon>Diatraea</taxon>
    </lineage>
</organism>
<dbReference type="Pfam" id="PF09815">
    <property type="entry name" value="XK-related"/>
    <property type="match status" value="1"/>
</dbReference>
<dbReference type="AlphaFoldDB" id="A0A9N9R9Q0"/>
<keyword evidence="3" id="KW-1003">Cell membrane</keyword>
<accession>A0A9N9R9Q0</accession>
<evidence type="ECO:0000256" key="4">
    <source>
        <dbReference type="ARBA" id="ARBA00022692"/>
    </source>
</evidence>
<evidence type="ECO:0000256" key="3">
    <source>
        <dbReference type="ARBA" id="ARBA00022475"/>
    </source>
</evidence>
<name>A0A9N9R9Q0_9NEOP</name>
<dbReference type="InterPro" id="IPR018629">
    <property type="entry name" value="XK-rel"/>
</dbReference>
<sequence>MPRAVRDLLQNDVSYDEPDRMPDKITITNLDILLYTFAIVGHFVDLGLDINVAIRYFFAKKMMEFGWTIAFILLPAFVNTAVSIRMYSQDKQQDSVSNEFTKRRCLRVIILVLQLAPILRFTDALISPAVVDVFVSGRYELVPGSVPARGEVRSTGQIQHELVRLRTADCLPLFTNM</sequence>
<feature type="transmembrane region" description="Helical" evidence="7">
    <location>
        <begin position="108"/>
        <end position="131"/>
    </location>
</feature>
<evidence type="ECO:0000313" key="8">
    <source>
        <dbReference type="EMBL" id="CAG9793128.1"/>
    </source>
</evidence>
<dbReference type="PANTHER" id="PTHR16024">
    <property type="entry name" value="XK-RELATED PROTEIN"/>
    <property type="match status" value="1"/>
</dbReference>
<feature type="transmembrane region" description="Helical" evidence="7">
    <location>
        <begin position="32"/>
        <end position="59"/>
    </location>
</feature>
<evidence type="ECO:0000256" key="1">
    <source>
        <dbReference type="ARBA" id="ARBA00004651"/>
    </source>
</evidence>
<dbReference type="Proteomes" id="UP001153714">
    <property type="component" value="Chromosome 5"/>
</dbReference>